<gene>
    <name evidence="2" type="ORF">H1S01_17040</name>
</gene>
<reference evidence="2 3" key="1">
    <citation type="submission" date="2020-07" db="EMBL/GenBank/DDBJ databases">
        <title>Draft whole-genome sequence of Heliobacterium chlorum DSM 3682, type strain.</title>
        <authorList>
            <person name="Kyndt J.A."/>
            <person name="Meyer T.E."/>
            <person name="Imhoff J.F."/>
        </authorList>
    </citation>
    <scope>NUCLEOTIDE SEQUENCE [LARGE SCALE GENOMIC DNA]</scope>
    <source>
        <strain evidence="2 3">DSM 3682</strain>
    </source>
</reference>
<comment type="caution">
    <text evidence="2">The sequence shown here is derived from an EMBL/GenBank/DDBJ whole genome shotgun (WGS) entry which is preliminary data.</text>
</comment>
<dbReference type="Proteomes" id="UP000617402">
    <property type="component" value="Unassembled WGS sequence"/>
</dbReference>
<proteinExistence type="predicted"/>
<keyword evidence="2" id="KW-0675">Receptor</keyword>
<dbReference type="SUPFAM" id="SSF52200">
    <property type="entry name" value="Toll/Interleukin receptor TIR domain"/>
    <property type="match status" value="1"/>
</dbReference>
<feature type="domain" description="TIR" evidence="1">
    <location>
        <begin position="1"/>
        <end position="132"/>
    </location>
</feature>
<evidence type="ECO:0000259" key="1">
    <source>
        <dbReference type="PROSITE" id="PS50104"/>
    </source>
</evidence>
<name>A0ABR7T815_HELCL</name>
<dbReference type="Gene3D" id="3.40.50.10140">
    <property type="entry name" value="Toll/interleukin-1 receptor homology (TIR) domain"/>
    <property type="match status" value="1"/>
</dbReference>
<dbReference type="Pfam" id="PF13676">
    <property type="entry name" value="TIR_2"/>
    <property type="match status" value="1"/>
</dbReference>
<dbReference type="PROSITE" id="PS50104">
    <property type="entry name" value="TIR"/>
    <property type="match status" value="1"/>
</dbReference>
<keyword evidence="3" id="KW-1185">Reference proteome</keyword>
<evidence type="ECO:0000313" key="3">
    <source>
        <dbReference type="Proteomes" id="UP000617402"/>
    </source>
</evidence>
<evidence type="ECO:0000313" key="2">
    <source>
        <dbReference type="EMBL" id="MBC9786173.1"/>
    </source>
</evidence>
<dbReference type="InterPro" id="IPR035897">
    <property type="entry name" value="Toll_tir_struct_dom_sf"/>
</dbReference>
<organism evidence="2 3">
    <name type="scientific">Heliobacterium chlorum</name>
    <dbReference type="NCBI Taxonomy" id="2698"/>
    <lineage>
        <taxon>Bacteria</taxon>
        <taxon>Bacillati</taxon>
        <taxon>Bacillota</taxon>
        <taxon>Clostridia</taxon>
        <taxon>Eubacteriales</taxon>
        <taxon>Heliobacteriaceae</taxon>
        <taxon>Heliobacterium</taxon>
    </lineage>
</organism>
<protein>
    <submittedName>
        <fullName evidence="2">Toll/interleukin-1 receptor domain-containing protein</fullName>
    </submittedName>
</protein>
<dbReference type="InterPro" id="IPR000157">
    <property type="entry name" value="TIR_dom"/>
</dbReference>
<dbReference type="EMBL" id="JACVHF010000027">
    <property type="protein sequence ID" value="MBC9786173.1"/>
    <property type="molecule type" value="Genomic_DNA"/>
</dbReference>
<accession>A0ABR7T815</accession>
<sequence>MKDFFISYNKTDHKIAEWIAWILEEAGYSVVIQAWDFTVGINFIVMMDEAAKLANRTITVLSPDYLKSDYTPAEWAAAFNRDPRGVHGTLLPVLVRECNLEGLLAQIIYIKLTGLDEQQAKEVLLNGVSPTRRKPARKPKFPLG</sequence>